<dbReference type="FunFam" id="3.40.50.1970:FF:000003">
    <property type="entry name" value="Alcohol dehydrogenase, iron-containing"/>
    <property type="match status" value="1"/>
</dbReference>
<dbReference type="GO" id="GO:0046872">
    <property type="term" value="F:metal ion binding"/>
    <property type="evidence" value="ECO:0007669"/>
    <property type="project" value="InterPro"/>
</dbReference>
<feature type="domain" description="Alcohol dehydrogenase iron-type/glycerol dehydrogenase GldA" evidence="2">
    <location>
        <begin position="8"/>
        <end position="174"/>
    </location>
</feature>
<proteinExistence type="predicted"/>
<evidence type="ECO:0000313" key="4">
    <source>
        <dbReference type="EMBL" id="SEW45825.1"/>
    </source>
</evidence>
<keyword evidence="5" id="KW-1185">Reference proteome</keyword>
<dbReference type="InterPro" id="IPR039697">
    <property type="entry name" value="Alcohol_dehydrogenase_Fe"/>
</dbReference>
<name>A0A1I0RWG0_9FIRM</name>
<dbReference type="AlphaFoldDB" id="A0A1I0RWG0"/>
<dbReference type="PANTHER" id="PTHR11496:SF104">
    <property type="entry name" value="3-DEOXY-ALPHA-D-MANNO-OCTULOSONATE 8-OXIDASE"/>
    <property type="match status" value="1"/>
</dbReference>
<evidence type="ECO:0000256" key="1">
    <source>
        <dbReference type="ARBA" id="ARBA00023002"/>
    </source>
</evidence>
<feature type="domain" description="Fe-containing alcohol dehydrogenase-like C-terminal" evidence="3">
    <location>
        <begin position="186"/>
        <end position="312"/>
    </location>
</feature>
<dbReference type="CDD" id="cd08181">
    <property type="entry name" value="PPD-like"/>
    <property type="match status" value="1"/>
</dbReference>
<dbReference type="Pfam" id="PF00465">
    <property type="entry name" value="Fe-ADH"/>
    <property type="match status" value="1"/>
</dbReference>
<dbReference type="RefSeq" id="WP_092458145.1">
    <property type="nucleotide sequence ID" value="NZ_FOJI01000027.1"/>
</dbReference>
<evidence type="ECO:0000259" key="2">
    <source>
        <dbReference type="Pfam" id="PF00465"/>
    </source>
</evidence>
<gene>
    <name evidence="4" type="ORF">SAMN05421659_12718</name>
</gene>
<sequence length="365" mass="40134">MEFKYAIPTKIYFGKNCISKNADIFAQLGKRALIVTGKQSAKACGALDDIIKVMEENKISYIIFDEIENNPSVETVEKAGKIAAQKKVDFIIGIGGGSPIDASKAIAVLAANPEVIAIDLFKNEFKKVLPIIGIPTTAGTGSEVTSYSVIVRKDLQTKVSFGTDKTYPQYAFLDARYTATLGKNTTINTAVDAFTHALEGYLANRSTVISECLSLEAIRTFGKSMRKLARFELDDNDRENLMYTSLLGGIIIAQTGVTIAHGMGYCYTFFKDIPHGKANGLIMREYLKLNYDVAKAKIDNVLNALGCESIDEFADILKDMLGEAPKLTLEEIQLYTELTQIQKGSMSNTPHEINADVIYKLWSEI</sequence>
<dbReference type="Pfam" id="PF25137">
    <property type="entry name" value="ADH_Fe_C"/>
    <property type="match status" value="1"/>
</dbReference>
<keyword evidence="1" id="KW-0560">Oxidoreductase</keyword>
<dbReference type="PANTHER" id="PTHR11496">
    <property type="entry name" value="ALCOHOL DEHYDROGENASE"/>
    <property type="match status" value="1"/>
</dbReference>
<reference evidence="4 5" key="1">
    <citation type="submission" date="2016-10" db="EMBL/GenBank/DDBJ databases">
        <authorList>
            <person name="de Groot N.N."/>
        </authorList>
    </citation>
    <scope>NUCLEOTIDE SEQUENCE [LARGE SCALE GENOMIC DNA]</scope>
    <source>
        <strain evidence="4 5">DSM 9179</strain>
    </source>
</reference>
<dbReference type="Gene3D" id="3.40.50.1970">
    <property type="match status" value="1"/>
</dbReference>
<dbReference type="InterPro" id="IPR001670">
    <property type="entry name" value="ADH_Fe/GldA"/>
</dbReference>
<evidence type="ECO:0000259" key="3">
    <source>
        <dbReference type="Pfam" id="PF25137"/>
    </source>
</evidence>
<evidence type="ECO:0000313" key="5">
    <source>
        <dbReference type="Proteomes" id="UP000199701"/>
    </source>
</evidence>
<dbReference type="STRING" id="99656.SAMN05421659_12718"/>
<dbReference type="Proteomes" id="UP000199701">
    <property type="component" value="Unassembled WGS sequence"/>
</dbReference>
<protein>
    <submittedName>
        <fullName evidence="4">Alcohol dehydrogenase, class IV</fullName>
    </submittedName>
</protein>
<dbReference type="Gene3D" id="1.20.1090.10">
    <property type="entry name" value="Dehydroquinate synthase-like - alpha domain"/>
    <property type="match status" value="1"/>
</dbReference>
<dbReference type="InterPro" id="IPR056798">
    <property type="entry name" value="ADH_Fe_C"/>
</dbReference>
<dbReference type="EMBL" id="FOJI01000027">
    <property type="protein sequence ID" value="SEW45825.1"/>
    <property type="molecule type" value="Genomic_DNA"/>
</dbReference>
<accession>A0A1I0RWG0</accession>
<dbReference type="OrthoDB" id="9804734at2"/>
<organism evidence="4 5">
    <name type="scientific">[Clostridium] fimetarium</name>
    <dbReference type="NCBI Taxonomy" id="99656"/>
    <lineage>
        <taxon>Bacteria</taxon>
        <taxon>Bacillati</taxon>
        <taxon>Bacillota</taxon>
        <taxon>Clostridia</taxon>
        <taxon>Lachnospirales</taxon>
        <taxon>Lachnospiraceae</taxon>
    </lineage>
</organism>
<dbReference type="GO" id="GO:0004022">
    <property type="term" value="F:alcohol dehydrogenase (NAD+) activity"/>
    <property type="evidence" value="ECO:0007669"/>
    <property type="project" value="UniProtKB-ARBA"/>
</dbReference>
<dbReference type="SUPFAM" id="SSF56796">
    <property type="entry name" value="Dehydroquinate synthase-like"/>
    <property type="match status" value="1"/>
</dbReference>